<dbReference type="FunFam" id="3.40.1110.10:FF:000043">
    <property type="entry name" value="Putative cadmium/zinc-transporting ATPase 3"/>
    <property type="match status" value="1"/>
</dbReference>
<dbReference type="RefSeq" id="XP_027072170.1">
    <property type="nucleotide sequence ID" value="XM_027216369.2"/>
</dbReference>
<proteinExistence type="inferred from homology"/>
<evidence type="ECO:0000256" key="4">
    <source>
        <dbReference type="ARBA" id="ARBA00022692"/>
    </source>
</evidence>
<dbReference type="InterPro" id="IPR001757">
    <property type="entry name" value="P_typ_ATPase"/>
</dbReference>
<evidence type="ECO:0000256" key="8">
    <source>
        <dbReference type="ARBA" id="ARBA00022967"/>
    </source>
</evidence>
<dbReference type="SUPFAM" id="SSF81665">
    <property type="entry name" value="Calcium ATPase, transmembrane domain M"/>
    <property type="match status" value="1"/>
</dbReference>
<dbReference type="CDD" id="cd02079">
    <property type="entry name" value="P-type_ATPase_HM"/>
    <property type="match status" value="1"/>
</dbReference>
<feature type="transmembrane region" description="Helical" evidence="11">
    <location>
        <begin position="353"/>
        <end position="381"/>
    </location>
</feature>
<dbReference type="PROSITE" id="PS00154">
    <property type="entry name" value="ATPASE_E1_E2"/>
    <property type="match status" value="1"/>
</dbReference>
<dbReference type="NCBIfam" id="TIGR01512">
    <property type="entry name" value="ATPase-IB2_Cd"/>
    <property type="match status" value="1"/>
</dbReference>
<dbReference type="GO" id="GO:0005524">
    <property type="term" value="F:ATP binding"/>
    <property type="evidence" value="ECO:0007669"/>
    <property type="project" value="UniProtKB-UniRule"/>
</dbReference>
<reference evidence="13" key="1">
    <citation type="journal article" date="2025" name="Foods">
        <title>Unveiling the Microbial Signatures of Arabica Coffee Cherries: Insights into Ripeness Specific Diversity, Functional Traits, and Implications for Quality and Safety.</title>
        <authorList>
            <consortium name="RefSeq"/>
            <person name="Tenea G.N."/>
            <person name="Cifuentes V."/>
            <person name="Reyes P."/>
            <person name="Cevallos-Vallejos M."/>
        </authorList>
    </citation>
    <scope>NUCLEOTIDE SEQUENCE [LARGE SCALE GENOMIC DNA]</scope>
</reference>
<dbReference type="GO" id="GO:0019829">
    <property type="term" value="F:ATPase-coupled monoatomic cation transmembrane transporter activity"/>
    <property type="evidence" value="ECO:0007669"/>
    <property type="project" value="InterPro"/>
</dbReference>
<feature type="transmembrane region" description="Helical" evidence="11">
    <location>
        <begin position="323"/>
        <end position="341"/>
    </location>
</feature>
<comment type="similarity">
    <text evidence="3 11">Belongs to the cation transport ATPase (P-type) (TC 3.A.3) family. Type IB subfamily.</text>
</comment>
<dbReference type="PRINTS" id="PR00119">
    <property type="entry name" value="CATATPASE"/>
</dbReference>
<dbReference type="SUPFAM" id="SSF56784">
    <property type="entry name" value="HAD-like"/>
    <property type="match status" value="1"/>
</dbReference>
<dbReference type="Proteomes" id="UP001652660">
    <property type="component" value="Chromosome 6e"/>
</dbReference>
<dbReference type="SFLD" id="SFLDF00027">
    <property type="entry name" value="p-type_atpase"/>
    <property type="match status" value="1"/>
</dbReference>
<dbReference type="GeneID" id="113696982"/>
<dbReference type="PROSITE" id="PS01229">
    <property type="entry name" value="COF_2"/>
    <property type="match status" value="1"/>
</dbReference>
<dbReference type="InterPro" id="IPR008250">
    <property type="entry name" value="ATPase_P-typ_transduc_dom_A_sf"/>
</dbReference>
<keyword evidence="7 11" id="KW-0067">ATP-binding</keyword>
<keyword evidence="8" id="KW-1278">Translocase</keyword>
<keyword evidence="9 11" id="KW-1133">Transmembrane helix</keyword>
<dbReference type="Gene3D" id="3.30.70.100">
    <property type="match status" value="1"/>
</dbReference>
<dbReference type="InterPro" id="IPR036163">
    <property type="entry name" value="HMA_dom_sf"/>
</dbReference>
<dbReference type="NCBIfam" id="TIGR01494">
    <property type="entry name" value="ATPase_P-type"/>
    <property type="match status" value="1"/>
</dbReference>
<feature type="transmembrane region" description="Helical" evidence="11">
    <location>
        <begin position="689"/>
        <end position="711"/>
    </location>
</feature>
<keyword evidence="4 11" id="KW-0812">Transmembrane</keyword>
<evidence type="ECO:0000256" key="1">
    <source>
        <dbReference type="ARBA" id="ARBA00004141"/>
    </source>
</evidence>
<dbReference type="InterPro" id="IPR018303">
    <property type="entry name" value="ATPase_P-typ_P_site"/>
</dbReference>
<evidence type="ECO:0000256" key="9">
    <source>
        <dbReference type="ARBA" id="ARBA00022989"/>
    </source>
</evidence>
<dbReference type="GO" id="GO:0016020">
    <property type="term" value="C:membrane"/>
    <property type="evidence" value="ECO:0007669"/>
    <property type="project" value="UniProtKB-SubCell"/>
</dbReference>
<dbReference type="SFLD" id="SFLDG00002">
    <property type="entry name" value="C1.7:_P-type_atpase_like"/>
    <property type="match status" value="1"/>
</dbReference>
<dbReference type="Gene3D" id="3.40.1110.10">
    <property type="entry name" value="Calcium-transporting ATPase, cytoplasmic domain N"/>
    <property type="match status" value="1"/>
</dbReference>
<sequence>MMKKNMVAHASASHGEDGEEKKIQKSYFDVLGICCPSEVPLIENILKSMDGVKDVSVIVPTKTVIVLHDSILTSQLQIVKALNKARLEASVRVQGVNSAKKKWPSPYAIASGVLLLLSFLKYFYYPFHWLALGSVAFGIIPIIFRALSALRNLTLGDINILLVITVAGSIVLRDYWEAATIVFLFTISEWLESLASHKATAAMSSLLNLVPQRAVLAETGEEVDVNDVEVNSVLAVKGGEIIPIDGVVVEGNCDVDEKTLTGESFPVIKQKDSNVWAGTININGYISIRTTELAEDCVVARMTKLVEEAQNNKSRTQRFIEKFAKYYTPAIVLMSAALAVIPASLRVHNQKQWYHIALVVLVSACPCALILSTPVAIFCALTKAAKSGVFFKGADYLETLANVKVMAFDKTGTVTRAEFEVTEFRSLLDDCSLSNMLYWVSSIESKSSHPMAAALVDFAQSHQVEPKPDKVEKFQDYPGEGIYGRIDGKEIYIGNSKISARAGCPSVPKLGGNIDEGKSVGYIFVGSTPAGIFSLADVCRTGAKEALKELKSAGIKTVMLTGDSYAAARHAQDQLGGALDAVHAELLPQDKAKIIEDYQKLAYTAMIGDGVNDAPALATADIGISMGISGSALATETGHVILMTNDIRRIPKVARLAKRVRRKILENMILSVVTKGSIVALAIAGHPLVWAAVLADVGTCMLVILNSMLLLREKPKHQRKGCKSSAASSLANKQNKKCSGRDSLHILPCCFAIKPQEHCSVKSCGSRNCAPRHQSGPLGSSSTSCRSSKIADYTDKHSCCGNDKGIQMEKCSNLGSYNSDVEHIGELSTHQHGELSCSKSIKMLGKSLSPAKEDNGKSSESDLLHTHQPCCHAIKPQKQCEVDTCFSKDCAPTYQSGALSSSSRGTSCKKSEFKNKKSCCERDKQARKPKCCNRGSCKGNTEHIGLSTHHHGESNCSKSSKRHAFDDGVNEIKQCSSFNCKSCGSSVQDSQLSSKTEVEVKLCPDHPKDHITADEELGELKRFCCGHDQGDNFQSLCKDHSADCSPPYQQTTTDILGGHNHVGCGAPRACLSKRHVGGCCESFRKECCVHSGHFEASFRGGLSEIVIE</sequence>
<gene>
    <name evidence="14" type="primary">LOC113696982</name>
</gene>
<organism evidence="13 14">
    <name type="scientific">Coffea arabica</name>
    <name type="common">Arabian coffee</name>
    <dbReference type="NCBI Taxonomy" id="13443"/>
    <lineage>
        <taxon>Eukaryota</taxon>
        <taxon>Viridiplantae</taxon>
        <taxon>Streptophyta</taxon>
        <taxon>Embryophyta</taxon>
        <taxon>Tracheophyta</taxon>
        <taxon>Spermatophyta</taxon>
        <taxon>Magnoliopsida</taxon>
        <taxon>eudicotyledons</taxon>
        <taxon>Gunneridae</taxon>
        <taxon>Pentapetalae</taxon>
        <taxon>asterids</taxon>
        <taxon>lamiids</taxon>
        <taxon>Gentianales</taxon>
        <taxon>Rubiaceae</taxon>
        <taxon>Ixoroideae</taxon>
        <taxon>Gardenieae complex</taxon>
        <taxon>Bertiereae - Coffeeae clade</taxon>
        <taxon>Coffeeae</taxon>
        <taxon>Coffea</taxon>
    </lineage>
</organism>
<dbReference type="InterPro" id="IPR044492">
    <property type="entry name" value="P_typ_ATPase_HD_dom"/>
</dbReference>
<evidence type="ECO:0000313" key="14">
    <source>
        <dbReference type="RefSeq" id="XP_027072170.1"/>
    </source>
</evidence>
<dbReference type="InterPro" id="IPR036412">
    <property type="entry name" value="HAD-like_sf"/>
</dbReference>
<dbReference type="PANTHER" id="PTHR48085:SF5">
    <property type="entry name" value="CADMIUM_ZINC-TRANSPORTING ATPASE HMA4-RELATED"/>
    <property type="match status" value="1"/>
</dbReference>
<dbReference type="SFLD" id="SFLDS00003">
    <property type="entry name" value="Haloacid_Dehalogenase"/>
    <property type="match status" value="1"/>
</dbReference>
<feature type="transmembrane region" description="Helical" evidence="11">
    <location>
        <begin position="154"/>
        <end position="172"/>
    </location>
</feature>
<dbReference type="GO" id="GO:0016887">
    <property type="term" value="F:ATP hydrolysis activity"/>
    <property type="evidence" value="ECO:0007669"/>
    <property type="project" value="InterPro"/>
</dbReference>
<dbReference type="InterPro" id="IPR051014">
    <property type="entry name" value="Cation_Transport_ATPase_IB"/>
</dbReference>
<dbReference type="Pfam" id="PF00702">
    <property type="entry name" value="Hydrolase"/>
    <property type="match status" value="1"/>
</dbReference>
<dbReference type="InterPro" id="IPR006121">
    <property type="entry name" value="HMA_dom"/>
</dbReference>
<dbReference type="PROSITE" id="PS50846">
    <property type="entry name" value="HMA_2"/>
    <property type="match status" value="1"/>
</dbReference>
<dbReference type="InterPro" id="IPR023214">
    <property type="entry name" value="HAD_sf"/>
</dbReference>
<dbReference type="Gene3D" id="3.40.50.1000">
    <property type="entry name" value="HAD superfamily/HAD-like"/>
    <property type="match status" value="1"/>
</dbReference>
<keyword evidence="6 11" id="KW-0547">Nucleotide-binding</keyword>
<dbReference type="InterPro" id="IPR059000">
    <property type="entry name" value="ATPase_P-type_domA"/>
</dbReference>
<dbReference type="PANTHER" id="PTHR48085">
    <property type="entry name" value="CADMIUM/ZINC-TRANSPORTING ATPASE HMA2-RELATED"/>
    <property type="match status" value="1"/>
</dbReference>
<keyword evidence="5 11" id="KW-0479">Metal-binding</keyword>
<dbReference type="AlphaFoldDB" id="A0A6P6T255"/>
<evidence type="ECO:0000256" key="6">
    <source>
        <dbReference type="ARBA" id="ARBA00022741"/>
    </source>
</evidence>
<dbReference type="Pfam" id="PF00122">
    <property type="entry name" value="E1-E2_ATPase"/>
    <property type="match status" value="1"/>
</dbReference>
<dbReference type="GO" id="GO:0046872">
    <property type="term" value="F:metal ion binding"/>
    <property type="evidence" value="ECO:0007669"/>
    <property type="project" value="UniProtKB-KW"/>
</dbReference>
<dbReference type="GO" id="GO:0009626">
    <property type="term" value="P:plant-type hypersensitive response"/>
    <property type="evidence" value="ECO:0007669"/>
    <property type="project" value="UniProtKB-KW"/>
</dbReference>
<evidence type="ECO:0000256" key="10">
    <source>
        <dbReference type="ARBA" id="ARBA00023136"/>
    </source>
</evidence>
<reference evidence="14" key="2">
    <citation type="submission" date="2025-08" db="UniProtKB">
        <authorList>
            <consortium name="RefSeq"/>
        </authorList>
    </citation>
    <scope>IDENTIFICATION</scope>
    <source>
        <tissue evidence="14">Leaves</tissue>
    </source>
</reference>
<dbReference type="Gene3D" id="2.70.150.10">
    <property type="entry name" value="Calcium-transporting ATPase, cytoplasmic transduction domain A"/>
    <property type="match status" value="1"/>
</dbReference>
<keyword evidence="13" id="KW-1185">Reference proteome</keyword>
<evidence type="ECO:0000256" key="7">
    <source>
        <dbReference type="ARBA" id="ARBA00022840"/>
    </source>
</evidence>
<dbReference type="OrthoDB" id="432719at2759"/>
<name>A0A6P6T255_COFAR</name>
<keyword evidence="10 11" id="KW-0472">Membrane</keyword>
<dbReference type="FunFam" id="2.70.150.10:FF:000002">
    <property type="entry name" value="Copper-transporting ATPase 1, putative"/>
    <property type="match status" value="1"/>
</dbReference>
<comment type="subcellular location">
    <subcellularLocation>
        <location evidence="1">Membrane</location>
        <topology evidence="1">Multi-pass membrane protein</topology>
    </subcellularLocation>
    <subcellularLocation>
        <location evidence="2">Membrane</location>
        <topology evidence="2">Peripheral membrane protein</topology>
    </subcellularLocation>
</comment>
<dbReference type="FunFam" id="3.30.70.100:FF:000022">
    <property type="entry name" value="Putative cadmium/zinc-transporting ATPase 3"/>
    <property type="match status" value="1"/>
</dbReference>
<dbReference type="InterPro" id="IPR023299">
    <property type="entry name" value="ATPase_P-typ_cyto_dom_N"/>
</dbReference>
<dbReference type="SUPFAM" id="SSF81653">
    <property type="entry name" value="Calcium ATPase, transduction domain A"/>
    <property type="match status" value="1"/>
</dbReference>
<evidence type="ECO:0000256" key="2">
    <source>
        <dbReference type="ARBA" id="ARBA00004170"/>
    </source>
</evidence>
<dbReference type="SUPFAM" id="SSF55008">
    <property type="entry name" value="HMA, heavy metal-associated domain"/>
    <property type="match status" value="1"/>
</dbReference>
<evidence type="ECO:0000259" key="12">
    <source>
        <dbReference type="PROSITE" id="PS50846"/>
    </source>
</evidence>
<dbReference type="NCBIfam" id="TIGR01525">
    <property type="entry name" value="ATPase-IB_hvy"/>
    <property type="match status" value="1"/>
</dbReference>
<evidence type="ECO:0000256" key="3">
    <source>
        <dbReference type="ARBA" id="ARBA00006024"/>
    </source>
</evidence>
<dbReference type="InterPro" id="IPR023298">
    <property type="entry name" value="ATPase_P-typ_TM_dom_sf"/>
</dbReference>
<feature type="transmembrane region" description="Helical" evidence="11">
    <location>
        <begin position="130"/>
        <end position="147"/>
    </location>
</feature>
<feature type="domain" description="HMA" evidence="12">
    <location>
        <begin position="24"/>
        <end position="90"/>
    </location>
</feature>
<evidence type="ECO:0000313" key="13">
    <source>
        <dbReference type="Proteomes" id="UP001652660"/>
    </source>
</evidence>
<accession>A0A6P6T255</accession>
<evidence type="ECO:0000256" key="5">
    <source>
        <dbReference type="ARBA" id="ARBA00022723"/>
    </source>
</evidence>
<dbReference type="InterPro" id="IPR027256">
    <property type="entry name" value="P-typ_ATPase_IB"/>
</dbReference>
<evidence type="ECO:0000256" key="11">
    <source>
        <dbReference type="RuleBase" id="RU362081"/>
    </source>
</evidence>
<feature type="transmembrane region" description="Helical" evidence="11">
    <location>
        <begin position="664"/>
        <end position="683"/>
    </location>
</feature>
<protein>
    <submittedName>
        <fullName evidence="14">Cadmium/zinc-transporting ATPase HMA3</fullName>
    </submittedName>
</protein>